<protein>
    <submittedName>
        <fullName evidence="9">CrtY lycopene cyclase</fullName>
    </submittedName>
</protein>
<dbReference type="GO" id="GO:0016020">
    <property type="term" value="C:membrane"/>
    <property type="evidence" value="ECO:0007669"/>
    <property type="project" value="UniProtKB-SubCell"/>
</dbReference>
<organism evidence="9">
    <name type="scientific">uncultured marine bacterium HF10_49E08</name>
    <dbReference type="NCBI Taxonomy" id="415447"/>
    <lineage>
        <taxon>Bacteria</taxon>
        <taxon>environmental samples</taxon>
    </lineage>
</organism>
<keyword evidence="4" id="KW-0125">Carotenoid biosynthesis</keyword>
<dbReference type="GO" id="GO:0016872">
    <property type="term" value="F:intramolecular lyase activity"/>
    <property type="evidence" value="ECO:0007669"/>
    <property type="project" value="InterPro"/>
</dbReference>
<feature type="transmembrane region" description="Helical" evidence="8">
    <location>
        <begin position="6"/>
        <end position="23"/>
    </location>
</feature>
<dbReference type="NCBIfam" id="TIGR03462">
    <property type="entry name" value="CarR_dom_SF"/>
    <property type="match status" value="2"/>
</dbReference>
<evidence type="ECO:0000256" key="5">
    <source>
        <dbReference type="ARBA" id="ARBA00022989"/>
    </source>
</evidence>
<dbReference type="InterPro" id="IPR017825">
    <property type="entry name" value="Lycopene_cyclase_dom"/>
</dbReference>
<dbReference type="AlphaFoldDB" id="A4GIB9"/>
<accession>A4GIB9</accession>
<comment type="subcellular location">
    <subcellularLocation>
        <location evidence="1">Membrane</location>
        <topology evidence="1">Multi-pass membrane protein</topology>
    </subcellularLocation>
</comment>
<dbReference type="GO" id="GO:0045436">
    <property type="term" value="F:lycopene beta cyclase activity"/>
    <property type="evidence" value="ECO:0007669"/>
    <property type="project" value="UniProtKB-ARBA"/>
</dbReference>
<name>A4GIB9_9BACT</name>
<feature type="transmembrane region" description="Helical" evidence="8">
    <location>
        <begin position="59"/>
        <end position="76"/>
    </location>
</feature>
<keyword evidence="7" id="KW-0413">Isomerase</keyword>
<feature type="transmembrane region" description="Helical" evidence="8">
    <location>
        <begin position="35"/>
        <end position="53"/>
    </location>
</feature>
<feature type="transmembrane region" description="Helical" evidence="8">
    <location>
        <begin position="163"/>
        <end position="187"/>
    </location>
</feature>
<reference evidence="9" key="1">
    <citation type="journal article" date="2007" name="Environ. Microbiol.">
        <title>Proteorhodopsin photosystem gene clusters exhibit co-evolutionary trends and shared ancestry among diverse marine microbial phyla.</title>
        <authorList>
            <person name="McCarren J."/>
            <person name="Delong E.F."/>
        </authorList>
    </citation>
    <scope>NUCLEOTIDE SEQUENCE</scope>
</reference>
<evidence type="ECO:0000256" key="7">
    <source>
        <dbReference type="ARBA" id="ARBA00023235"/>
    </source>
</evidence>
<evidence type="ECO:0000256" key="4">
    <source>
        <dbReference type="ARBA" id="ARBA00022746"/>
    </source>
</evidence>
<feature type="transmembrane region" description="Helical" evidence="8">
    <location>
        <begin position="107"/>
        <end position="126"/>
    </location>
</feature>
<dbReference type="GO" id="GO:0016117">
    <property type="term" value="P:carotenoid biosynthetic process"/>
    <property type="evidence" value="ECO:0007669"/>
    <property type="project" value="UniProtKB-KW"/>
</dbReference>
<sequence length="232" mass="25783">MIYLEFLILFIGIPLFAISFWAYKKQCLDKKNITGIGLMCVIALVYTTPWDNYLIMENIWSYPAGVVFGTIGYVPIEEYGFMLMQTMLAGVLWSLVSSKINVSGLTLSGKGILVSLIPGFVGSYCLSHETGTYAGLILVWAFPPLALQWGLGARALLTSAKMWMPLWVGFTLYLCLADAFAISDGIWTITSNTRSGIEIMGILPIEEALFFALTNLFVLQGLCLWQTWRNKG</sequence>
<evidence type="ECO:0000256" key="1">
    <source>
        <dbReference type="ARBA" id="ARBA00004141"/>
    </source>
</evidence>
<evidence type="ECO:0000256" key="6">
    <source>
        <dbReference type="ARBA" id="ARBA00023136"/>
    </source>
</evidence>
<gene>
    <name evidence="9" type="ORF">ALOHA_HF1049E08.0018</name>
</gene>
<keyword evidence="5 8" id="KW-1133">Transmembrane helix</keyword>
<comment type="pathway">
    <text evidence="2">Carotenoid biosynthesis.</text>
</comment>
<feature type="transmembrane region" description="Helical" evidence="8">
    <location>
        <begin position="133"/>
        <end position="151"/>
    </location>
</feature>
<evidence type="ECO:0000256" key="3">
    <source>
        <dbReference type="ARBA" id="ARBA00022692"/>
    </source>
</evidence>
<evidence type="ECO:0000256" key="2">
    <source>
        <dbReference type="ARBA" id="ARBA00004829"/>
    </source>
</evidence>
<proteinExistence type="predicted"/>
<evidence type="ECO:0000256" key="8">
    <source>
        <dbReference type="SAM" id="Phobius"/>
    </source>
</evidence>
<evidence type="ECO:0000313" key="9">
    <source>
        <dbReference type="EMBL" id="ABL97830.1"/>
    </source>
</evidence>
<keyword evidence="3 8" id="KW-0812">Transmembrane</keyword>
<dbReference type="EMBL" id="EF089402">
    <property type="protein sequence ID" value="ABL97830.1"/>
    <property type="molecule type" value="Genomic_DNA"/>
</dbReference>
<keyword evidence="6 8" id="KW-0472">Membrane</keyword>
<feature type="transmembrane region" description="Helical" evidence="8">
    <location>
        <begin position="208"/>
        <end position="228"/>
    </location>
</feature>